<feature type="compositionally biased region" description="Basic residues" evidence="5">
    <location>
        <begin position="1"/>
        <end position="10"/>
    </location>
</feature>
<keyword evidence="4" id="KW-0863">Zinc-finger</keyword>
<dbReference type="GO" id="GO:0008270">
    <property type="term" value="F:zinc ion binding"/>
    <property type="evidence" value="ECO:0007669"/>
    <property type="project" value="UniProtKB-KW"/>
</dbReference>
<evidence type="ECO:0000256" key="3">
    <source>
        <dbReference type="ARBA" id="ARBA00023242"/>
    </source>
</evidence>
<sequence>LSPRKKRKFRNYVDSSDEEEISPSNYPTVTEEKHCASCSVKKTPLWRDAEDGTPLCNACGIRVNQSFDQYLSVHKDSFNNPPTNRRLEEAAVLRWLR</sequence>
<keyword evidence="2" id="KW-0804">Transcription</keyword>
<dbReference type="EMBL" id="BGPR01062580">
    <property type="protein sequence ID" value="GBO37992.1"/>
    <property type="molecule type" value="Genomic_DNA"/>
</dbReference>
<feature type="region of interest" description="Disordered" evidence="5">
    <location>
        <begin position="1"/>
        <end position="26"/>
    </location>
</feature>
<dbReference type="InterPro" id="IPR053116">
    <property type="entry name" value="GATA-type_Znf_Regulator"/>
</dbReference>
<dbReference type="GO" id="GO:0043565">
    <property type="term" value="F:sequence-specific DNA binding"/>
    <property type="evidence" value="ECO:0007669"/>
    <property type="project" value="InterPro"/>
</dbReference>
<dbReference type="GO" id="GO:0005634">
    <property type="term" value="C:nucleus"/>
    <property type="evidence" value="ECO:0007669"/>
    <property type="project" value="TreeGrafter"/>
</dbReference>
<evidence type="ECO:0000256" key="5">
    <source>
        <dbReference type="SAM" id="MobiDB-lite"/>
    </source>
</evidence>
<dbReference type="GO" id="GO:0007283">
    <property type="term" value="P:spermatogenesis"/>
    <property type="evidence" value="ECO:0007669"/>
    <property type="project" value="TreeGrafter"/>
</dbReference>
<evidence type="ECO:0000313" key="8">
    <source>
        <dbReference type="EMBL" id="GBO37992.1"/>
    </source>
</evidence>
<dbReference type="SUPFAM" id="SSF57716">
    <property type="entry name" value="Glucocorticoid receptor-like (DNA-binding domain)"/>
    <property type="match status" value="1"/>
</dbReference>
<evidence type="ECO:0000313" key="9">
    <source>
        <dbReference type="Proteomes" id="UP000499080"/>
    </source>
</evidence>
<feature type="domain" description="GATA-type" evidence="6">
    <location>
        <begin position="29"/>
        <end position="61"/>
    </location>
</feature>
<dbReference type="OrthoDB" id="2162994at2759"/>
<organism evidence="7 9">
    <name type="scientific">Araneus ventricosus</name>
    <name type="common">Orbweaver spider</name>
    <name type="synonym">Epeira ventricosa</name>
    <dbReference type="NCBI Taxonomy" id="182803"/>
    <lineage>
        <taxon>Eukaryota</taxon>
        <taxon>Metazoa</taxon>
        <taxon>Ecdysozoa</taxon>
        <taxon>Arthropoda</taxon>
        <taxon>Chelicerata</taxon>
        <taxon>Arachnida</taxon>
        <taxon>Araneae</taxon>
        <taxon>Araneomorphae</taxon>
        <taxon>Entelegynae</taxon>
        <taxon>Araneoidea</taxon>
        <taxon>Araneidae</taxon>
        <taxon>Araneus</taxon>
    </lineage>
</organism>
<dbReference type="EMBL" id="BGPR01062576">
    <property type="protein sequence ID" value="GBO37987.1"/>
    <property type="molecule type" value="Genomic_DNA"/>
</dbReference>
<dbReference type="PRINTS" id="PR00619">
    <property type="entry name" value="GATAZNFINGER"/>
</dbReference>
<dbReference type="GO" id="GO:0048599">
    <property type="term" value="P:oocyte development"/>
    <property type="evidence" value="ECO:0007669"/>
    <property type="project" value="TreeGrafter"/>
</dbReference>
<gene>
    <name evidence="7" type="ORF">AVEN_105996_1</name>
    <name evidence="8" type="ORF">AVEN_206096_1</name>
</gene>
<dbReference type="PROSITE" id="PS50114">
    <property type="entry name" value="GATA_ZN_FINGER_2"/>
    <property type="match status" value="1"/>
</dbReference>
<keyword evidence="1" id="KW-0805">Transcription regulation</keyword>
<dbReference type="InterPro" id="IPR013088">
    <property type="entry name" value="Znf_NHR/GATA"/>
</dbReference>
<dbReference type="AlphaFoldDB" id="A0A4Y2WPU7"/>
<evidence type="ECO:0000256" key="2">
    <source>
        <dbReference type="ARBA" id="ARBA00023163"/>
    </source>
</evidence>
<protein>
    <recommendedName>
        <fullName evidence="6">GATA-type domain-containing protein</fullName>
    </recommendedName>
</protein>
<comment type="caution">
    <text evidence="7">The sequence shown here is derived from an EMBL/GenBank/DDBJ whole genome shotgun (WGS) entry which is preliminary data.</text>
</comment>
<dbReference type="Proteomes" id="UP000499080">
    <property type="component" value="Unassembled WGS sequence"/>
</dbReference>
<evidence type="ECO:0000256" key="1">
    <source>
        <dbReference type="ARBA" id="ARBA00023015"/>
    </source>
</evidence>
<keyword evidence="3" id="KW-0539">Nucleus</keyword>
<dbReference type="Pfam" id="PF00320">
    <property type="entry name" value="GATA"/>
    <property type="match status" value="1"/>
</dbReference>
<keyword evidence="9" id="KW-1185">Reference proteome</keyword>
<keyword evidence="4" id="KW-0479">Metal-binding</keyword>
<accession>A0A4Y2WPU7</accession>
<reference evidence="7 9" key="1">
    <citation type="journal article" date="2019" name="Sci. Rep.">
        <title>Orb-weaving spider Araneus ventricosus genome elucidates the spidroin gene catalogue.</title>
        <authorList>
            <person name="Kono N."/>
            <person name="Nakamura H."/>
            <person name="Ohtoshi R."/>
            <person name="Moran D.A.P."/>
            <person name="Shinohara A."/>
            <person name="Yoshida Y."/>
            <person name="Fujiwara M."/>
            <person name="Mori M."/>
            <person name="Tomita M."/>
            <person name="Arakawa K."/>
        </authorList>
    </citation>
    <scope>NUCLEOTIDE SEQUENCE [LARGE SCALE GENOMIC DNA]</scope>
</reference>
<evidence type="ECO:0000313" key="7">
    <source>
        <dbReference type="EMBL" id="GBO37987.1"/>
    </source>
</evidence>
<dbReference type="GO" id="GO:0006357">
    <property type="term" value="P:regulation of transcription by RNA polymerase II"/>
    <property type="evidence" value="ECO:0007669"/>
    <property type="project" value="TreeGrafter"/>
</dbReference>
<dbReference type="PANTHER" id="PTHR47341">
    <property type="entry name" value="GATA-TYPE ZINC FINGER PROTEIN 1"/>
    <property type="match status" value="1"/>
</dbReference>
<feature type="non-terminal residue" evidence="7">
    <location>
        <position position="1"/>
    </location>
</feature>
<proteinExistence type="predicted"/>
<dbReference type="PANTHER" id="PTHR47341:SF1">
    <property type="entry name" value="GATA-TYPE ZINC FINGER PROTEIN 1"/>
    <property type="match status" value="1"/>
</dbReference>
<dbReference type="InterPro" id="IPR000679">
    <property type="entry name" value="Znf_GATA"/>
</dbReference>
<dbReference type="CDD" id="cd00202">
    <property type="entry name" value="ZnF_GATA"/>
    <property type="match status" value="1"/>
</dbReference>
<evidence type="ECO:0000256" key="4">
    <source>
        <dbReference type="PROSITE-ProRule" id="PRU00094"/>
    </source>
</evidence>
<evidence type="ECO:0000259" key="6">
    <source>
        <dbReference type="PROSITE" id="PS50114"/>
    </source>
</evidence>
<keyword evidence="4" id="KW-0862">Zinc</keyword>
<dbReference type="SMART" id="SM00401">
    <property type="entry name" value="ZnF_GATA"/>
    <property type="match status" value="1"/>
</dbReference>
<name>A0A4Y2WPU7_ARAVE</name>
<dbReference type="Gene3D" id="3.30.50.10">
    <property type="entry name" value="Erythroid Transcription Factor GATA-1, subunit A"/>
    <property type="match status" value="1"/>
</dbReference>